<feature type="compositionally biased region" description="Low complexity" evidence="1">
    <location>
        <begin position="59"/>
        <end position="70"/>
    </location>
</feature>
<dbReference type="SUPFAM" id="SSF109640">
    <property type="entry name" value="KRAB domain (Kruppel-associated box)"/>
    <property type="match status" value="1"/>
</dbReference>
<dbReference type="PROSITE" id="PS50805">
    <property type="entry name" value="KRAB"/>
    <property type="match status" value="1"/>
</dbReference>
<feature type="compositionally biased region" description="Basic and acidic residues" evidence="1">
    <location>
        <begin position="19"/>
        <end position="28"/>
    </location>
</feature>
<feature type="region of interest" description="Disordered" evidence="1">
    <location>
        <begin position="1"/>
        <end position="115"/>
    </location>
</feature>
<dbReference type="Gene3D" id="6.10.140.140">
    <property type="match status" value="1"/>
</dbReference>
<sequence length="173" mass="19575">MEREPGCWQKVRWEPGWGEAEKTTRERATAPSRGPPDTEDTWDLSANDGPLDYFPRPGPSLGAAGAGALSTAEEQAPVTLELLKPSQGRSGERRPLRPGPDQMCEKLGSGPPQREDMAVSKLREVFEDVAVYFTRKEWELLENDNKVLYRDQMLKNYQALVFLEDFSIYFHTS</sequence>
<dbReference type="SMART" id="SM00349">
    <property type="entry name" value="KRAB"/>
    <property type="match status" value="1"/>
</dbReference>
<dbReference type="PANTHER" id="PTHR23232">
    <property type="entry name" value="KRAB DOMAIN C2H2 ZINC FINGER"/>
    <property type="match status" value="1"/>
</dbReference>
<gene>
    <name evidence="4" type="ORF">Y1Q_0022514</name>
</gene>
<dbReference type="PROSITE" id="PS50806">
    <property type="entry name" value="KRAB_RELATED"/>
    <property type="match status" value="1"/>
</dbReference>
<evidence type="ECO:0000313" key="4">
    <source>
        <dbReference type="EMBL" id="KYO41919.1"/>
    </source>
</evidence>
<dbReference type="GO" id="GO:0006355">
    <property type="term" value="P:regulation of DNA-templated transcription"/>
    <property type="evidence" value="ECO:0007669"/>
    <property type="project" value="InterPro"/>
</dbReference>
<accession>A0A151NZA1</accession>
<feature type="domain" description="KRAB-related" evidence="3">
    <location>
        <begin position="121"/>
        <end position="173"/>
    </location>
</feature>
<dbReference type="InterPro" id="IPR001909">
    <property type="entry name" value="KRAB"/>
</dbReference>
<evidence type="ECO:0000259" key="2">
    <source>
        <dbReference type="PROSITE" id="PS50805"/>
    </source>
</evidence>
<dbReference type="STRING" id="8496.A0A151NZA1"/>
<dbReference type="PANTHER" id="PTHR23232:SF142">
    <property type="entry name" value="GASTRULA ZINC FINGER PROTEIN XLCGF57.1-LIKE-RELATED"/>
    <property type="match status" value="1"/>
</dbReference>
<dbReference type="Proteomes" id="UP000050525">
    <property type="component" value="Unassembled WGS sequence"/>
</dbReference>
<feature type="domain" description="KRAB" evidence="2">
    <location>
        <begin position="124"/>
        <end position="173"/>
    </location>
</feature>
<dbReference type="CDD" id="cd07765">
    <property type="entry name" value="KRAB_A-box"/>
    <property type="match status" value="1"/>
</dbReference>
<dbReference type="AlphaFoldDB" id="A0A151NZA1"/>
<dbReference type="EMBL" id="AKHW03001509">
    <property type="protein sequence ID" value="KYO41919.1"/>
    <property type="molecule type" value="Genomic_DNA"/>
</dbReference>
<protein>
    <submittedName>
        <fullName evidence="4">Uncharacterized protein</fullName>
    </submittedName>
</protein>
<dbReference type="InterPro" id="IPR003655">
    <property type="entry name" value="aKRAB"/>
</dbReference>
<organism evidence="4 5">
    <name type="scientific">Alligator mississippiensis</name>
    <name type="common">American alligator</name>
    <dbReference type="NCBI Taxonomy" id="8496"/>
    <lineage>
        <taxon>Eukaryota</taxon>
        <taxon>Metazoa</taxon>
        <taxon>Chordata</taxon>
        <taxon>Craniata</taxon>
        <taxon>Vertebrata</taxon>
        <taxon>Euteleostomi</taxon>
        <taxon>Archelosauria</taxon>
        <taxon>Archosauria</taxon>
        <taxon>Crocodylia</taxon>
        <taxon>Alligatoridae</taxon>
        <taxon>Alligatorinae</taxon>
        <taxon>Alligator</taxon>
    </lineage>
</organism>
<dbReference type="Pfam" id="PF01352">
    <property type="entry name" value="KRAB"/>
    <property type="match status" value="1"/>
</dbReference>
<reference evidence="4 5" key="1">
    <citation type="journal article" date="2012" name="Genome Biol.">
        <title>Sequencing three crocodilian genomes to illuminate the evolution of archosaurs and amniotes.</title>
        <authorList>
            <person name="St John J.A."/>
            <person name="Braun E.L."/>
            <person name="Isberg S.R."/>
            <person name="Miles L.G."/>
            <person name="Chong A.Y."/>
            <person name="Gongora J."/>
            <person name="Dalzell P."/>
            <person name="Moran C."/>
            <person name="Bed'hom B."/>
            <person name="Abzhanov A."/>
            <person name="Burgess S.C."/>
            <person name="Cooksey A.M."/>
            <person name="Castoe T.A."/>
            <person name="Crawford N.G."/>
            <person name="Densmore L.D."/>
            <person name="Drew J.C."/>
            <person name="Edwards S.V."/>
            <person name="Faircloth B.C."/>
            <person name="Fujita M.K."/>
            <person name="Greenwold M.J."/>
            <person name="Hoffmann F.G."/>
            <person name="Howard J.M."/>
            <person name="Iguchi T."/>
            <person name="Janes D.E."/>
            <person name="Khan S.Y."/>
            <person name="Kohno S."/>
            <person name="de Koning A.J."/>
            <person name="Lance S.L."/>
            <person name="McCarthy F.M."/>
            <person name="McCormack J.E."/>
            <person name="Merchant M.E."/>
            <person name="Peterson D.G."/>
            <person name="Pollock D.D."/>
            <person name="Pourmand N."/>
            <person name="Raney B.J."/>
            <person name="Roessler K.A."/>
            <person name="Sanford J.R."/>
            <person name="Sawyer R.H."/>
            <person name="Schmidt C.J."/>
            <person name="Triplett E.W."/>
            <person name="Tuberville T.D."/>
            <person name="Venegas-Anaya M."/>
            <person name="Howard J.T."/>
            <person name="Jarvis E.D."/>
            <person name="Guillette L.J.Jr."/>
            <person name="Glenn T.C."/>
            <person name="Green R.E."/>
            <person name="Ray D.A."/>
        </authorList>
    </citation>
    <scope>NUCLEOTIDE SEQUENCE [LARGE SCALE GENOMIC DNA]</scope>
    <source>
        <strain evidence="4">KSC_2009_1</strain>
    </source>
</reference>
<proteinExistence type="predicted"/>
<keyword evidence="5" id="KW-1185">Reference proteome</keyword>
<dbReference type="InterPro" id="IPR036051">
    <property type="entry name" value="KRAB_dom_sf"/>
</dbReference>
<evidence type="ECO:0000313" key="5">
    <source>
        <dbReference type="Proteomes" id="UP000050525"/>
    </source>
</evidence>
<evidence type="ECO:0000259" key="3">
    <source>
        <dbReference type="PROSITE" id="PS50806"/>
    </source>
</evidence>
<comment type="caution">
    <text evidence="4">The sequence shown here is derived from an EMBL/GenBank/DDBJ whole genome shotgun (WGS) entry which is preliminary data.</text>
</comment>
<name>A0A151NZA1_ALLMI</name>
<evidence type="ECO:0000256" key="1">
    <source>
        <dbReference type="SAM" id="MobiDB-lite"/>
    </source>
</evidence>
<dbReference type="InterPro" id="IPR050169">
    <property type="entry name" value="Krueppel_C2H2_ZnF"/>
</dbReference>